<protein>
    <recommendedName>
        <fullName evidence="1">UspA domain-containing protein</fullName>
    </recommendedName>
</protein>
<dbReference type="STRING" id="88036.D8RLH6"/>
<sequence length="160" mass="17832">MTRNVGIAIDLSPTSRYALRWALEHFARDGDHIFVLVVRKKEGEDTALFEKAGTPLIPMHDYDEHVLDKYGIQPDPEVFATIREHREKKKFAVDGKVYYGDAREKIIEAVGDLKLDLLVLGSRGLGTVKRALLGSVSNYVINNAPCPVTVVKLPESQSNS</sequence>
<dbReference type="Proteomes" id="UP000001514">
    <property type="component" value="Unassembled WGS sequence"/>
</dbReference>
<dbReference type="OMA" id="MAAHIKT"/>
<reference evidence="2 3" key="1">
    <citation type="journal article" date="2011" name="Science">
        <title>The Selaginella genome identifies genetic changes associated with the evolution of vascular plants.</title>
        <authorList>
            <person name="Banks J.A."/>
            <person name="Nishiyama T."/>
            <person name="Hasebe M."/>
            <person name="Bowman J.L."/>
            <person name="Gribskov M."/>
            <person name="dePamphilis C."/>
            <person name="Albert V.A."/>
            <person name="Aono N."/>
            <person name="Aoyama T."/>
            <person name="Ambrose B.A."/>
            <person name="Ashton N.W."/>
            <person name="Axtell M.J."/>
            <person name="Barker E."/>
            <person name="Barker M.S."/>
            <person name="Bennetzen J.L."/>
            <person name="Bonawitz N.D."/>
            <person name="Chapple C."/>
            <person name="Cheng C."/>
            <person name="Correa L.G."/>
            <person name="Dacre M."/>
            <person name="DeBarry J."/>
            <person name="Dreyer I."/>
            <person name="Elias M."/>
            <person name="Engstrom E.M."/>
            <person name="Estelle M."/>
            <person name="Feng L."/>
            <person name="Finet C."/>
            <person name="Floyd S.K."/>
            <person name="Frommer W.B."/>
            <person name="Fujita T."/>
            <person name="Gramzow L."/>
            <person name="Gutensohn M."/>
            <person name="Harholt J."/>
            <person name="Hattori M."/>
            <person name="Heyl A."/>
            <person name="Hirai T."/>
            <person name="Hiwatashi Y."/>
            <person name="Ishikawa M."/>
            <person name="Iwata M."/>
            <person name="Karol K.G."/>
            <person name="Koehler B."/>
            <person name="Kolukisaoglu U."/>
            <person name="Kubo M."/>
            <person name="Kurata T."/>
            <person name="Lalonde S."/>
            <person name="Li K."/>
            <person name="Li Y."/>
            <person name="Litt A."/>
            <person name="Lyons E."/>
            <person name="Manning G."/>
            <person name="Maruyama T."/>
            <person name="Michael T.P."/>
            <person name="Mikami K."/>
            <person name="Miyazaki S."/>
            <person name="Morinaga S."/>
            <person name="Murata T."/>
            <person name="Mueller-Roeber B."/>
            <person name="Nelson D.R."/>
            <person name="Obara M."/>
            <person name="Oguri Y."/>
            <person name="Olmstead R.G."/>
            <person name="Onodera N."/>
            <person name="Petersen B.L."/>
            <person name="Pils B."/>
            <person name="Prigge M."/>
            <person name="Rensing S.A."/>
            <person name="Riano-Pachon D.M."/>
            <person name="Roberts A.W."/>
            <person name="Sato Y."/>
            <person name="Scheller H.V."/>
            <person name="Schulz B."/>
            <person name="Schulz C."/>
            <person name="Shakirov E.V."/>
            <person name="Shibagaki N."/>
            <person name="Shinohara N."/>
            <person name="Shippen D.E."/>
            <person name="Soerensen I."/>
            <person name="Sotooka R."/>
            <person name="Sugimoto N."/>
            <person name="Sugita M."/>
            <person name="Sumikawa N."/>
            <person name="Tanurdzic M."/>
            <person name="Theissen G."/>
            <person name="Ulvskov P."/>
            <person name="Wakazuki S."/>
            <person name="Weng J.K."/>
            <person name="Willats W.W."/>
            <person name="Wipf D."/>
            <person name="Wolf P.G."/>
            <person name="Yang L."/>
            <person name="Zimmer A.D."/>
            <person name="Zhu Q."/>
            <person name="Mitros T."/>
            <person name="Hellsten U."/>
            <person name="Loque D."/>
            <person name="Otillar R."/>
            <person name="Salamov A."/>
            <person name="Schmutz J."/>
            <person name="Shapiro H."/>
            <person name="Lindquist E."/>
            <person name="Lucas S."/>
            <person name="Rokhsar D."/>
            <person name="Grigoriev I.V."/>
        </authorList>
    </citation>
    <scope>NUCLEOTIDE SEQUENCE [LARGE SCALE GENOMIC DNA]</scope>
</reference>
<dbReference type="InParanoid" id="D8RLH6"/>
<dbReference type="Gramene" id="EFJ26730">
    <property type="protein sequence ID" value="EFJ26730"/>
    <property type="gene ID" value="SELMODRAFT_412437"/>
</dbReference>
<dbReference type="Pfam" id="PF00582">
    <property type="entry name" value="Usp"/>
    <property type="match status" value="1"/>
</dbReference>
<dbReference type="eggNOG" id="ENOG502RXMC">
    <property type="taxonomic scope" value="Eukaryota"/>
</dbReference>
<dbReference type="Gene3D" id="3.40.50.620">
    <property type="entry name" value="HUPs"/>
    <property type="match status" value="1"/>
</dbReference>
<dbReference type="InterPro" id="IPR006016">
    <property type="entry name" value="UspA"/>
</dbReference>
<dbReference type="HOGENOM" id="CLU_049301_9_0_1"/>
<evidence type="ECO:0000313" key="2">
    <source>
        <dbReference type="EMBL" id="EFJ26730.1"/>
    </source>
</evidence>
<accession>D8RLH6</accession>
<dbReference type="KEGG" id="smo:SELMODRAFT_412437"/>
<evidence type="ECO:0000259" key="1">
    <source>
        <dbReference type="Pfam" id="PF00582"/>
    </source>
</evidence>
<organism evidence="3">
    <name type="scientific">Selaginella moellendorffii</name>
    <name type="common">Spikemoss</name>
    <dbReference type="NCBI Taxonomy" id="88036"/>
    <lineage>
        <taxon>Eukaryota</taxon>
        <taxon>Viridiplantae</taxon>
        <taxon>Streptophyta</taxon>
        <taxon>Embryophyta</taxon>
        <taxon>Tracheophyta</taxon>
        <taxon>Lycopodiopsida</taxon>
        <taxon>Selaginellales</taxon>
        <taxon>Selaginellaceae</taxon>
        <taxon>Selaginella</taxon>
    </lineage>
</organism>
<dbReference type="InterPro" id="IPR006015">
    <property type="entry name" value="Universal_stress_UspA"/>
</dbReference>
<dbReference type="CDD" id="cd23659">
    <property type="entry name" value="USP_At3g01520-like"/>
    <property type="match status" value="1"/>
</dbReference>
<gene>
    <name evidence="2" type="ORF">SELMODRAFT_412437</name>
</gene>
<dbReference type="PANTHER" id="PTHR46100">
    <property type="entry name" value="IMP2'P"/>
    <property type="match status" value="1"/>
</dbReference>
<proteinExistence type="predicted"/>
<keyword evidence="3" id="KW-1185">Reference proteome</keyword>
<feature type="domain" description="UspA" evidence="1">
    <location>
        <begin position="1"/>
        <end position="152"/>
    </location>
</feature>
<evidence type="ECO:0000313" key="3">
    <source>
        <dbReference type="Proteomes" id="UP000001514"/>
    </source>
</evidence>
<name>D8RLH6_SELML</name>
<dbReference type="PANTHER" id="PTHR46100:SF4">
    <property type="entry name" value="USPA DOMAIN-CONTAINING PROTEIN"/>
    <property type="match status" value="1"/>
</dbReference>
<dbReference type="SUPFAM" id="SSF52402">
    <property type="entry name" value="Adenine nucleotide alpha hydrolases-like"/>
    <property type="match status" value="1"/>
</dbReference>
<dbReference type="InterPro" id="IPR014729">
    <property type="entry name" value="Rossmann-like_a/b/a_fold"/>
</dbReference>
<dbReference type="PRINTS" id="PR01438">
    <property type="entry name" value="UNVRSLSTRESS"/>
</dbReference>
<dbReference type="AlphaFoldDB" id="D8RLH6"/>
<dbReference type="EMBL" id="GL377583">
    <property type="protein sequence ID" value="EFJ26730.1"/>
    <property type="molecule type" value="Genomic_DNA"/>
</dbReference>